<evidence type="ECO:0000313" key="9">
    <source>
        <dbReference type="EMBL" id="MCA9383516.1"/>
    </source>
</evidence>
<dbReference type="Gene3D" id="3.40.50.300">
    <property type="entry name" value="P-loop containing nucleotide triphosphate hydrolases"/>
    <property type="match status" value="2"/>
</dbReference>
<dbReference type="GO" id="GO:0016787">
    <property type="term" value="F:hydrolase activity"/>
    <property type="evidence" value="ECO:0007669"/>
    <property type="project" value="UniProtKB-KW"/>
</dbReference>
<dbReference type="EMBL" id="JAGQLK010000082">
    <property type="protein sequence ID" value="MCA9383516.1"/>
    <property type="molecule type" value="Genomic_DNA"/>
</dbReference>
<dbReference type="InterPro" id="IPR014001">
    <property type="entry name" value="Helicase_ATP-bd"/>
</dbReference>
<dbReference type="CDD" id="cd18787">
    <property type="entry name" value="SF2_C_DEAD"/>
    <property type="match status" value="1"/>
</dbReference>
<feature type="region of interest" description="Disordered" evidence="6">
    <location>
        <begin position="1"/>
        <end position="64"/>
    </location>
</feature>
<dbReference type="AlphaFoldDB" id="A0A955RJ23"/>
<evidence type="ECO:0000259" key="8">
    <source>
        <dbReference type="PROSITE" id="PS51194"/>
    </source>
</evidence>
<dbReference type="SUPFAM" id="SSF52540">
    <property type="entry name" value="P-loop containing nucleoside triphosphate hydrolases"/>
    <property type="match status" value="1"/>
</dbReference>
<evidence type="ECO:0000256" key="3">
    <source>
        <dbReference type="ARBA" id="ARBA00022806"/>
    </source>
</evidence>
<dbReference type="PROSITE" id="PS51192">
    <property type="entry name" value="HELICASE_ATP_BIND_1"/>
    <property type="match status" value="1"/>
</dbReference>
<dbReference type="SMART" id="SM00490">
    <property type="entry name" value="HELICc"/>
    <property type="match status" value="1"/>
</dbReference>
<feature type="domain" description="Helicase C-terminal" evidence="8">
    <location>
        <begin position="302"/>
        <end position="438"/>
    </location>
</feature>
<protein>
    <submittedName>
        <fullName evidence="9">DEAD/DEAH box helicase</fullName>
    </submittedName>
</protein>
<dbReference type="PROSITE" id="PS51194">
    <property type="entry name" value="HELICASE_CTER"/>
    <property type="match status" value="1"/>
</dbReference>
<evidence type="ECO:0000259" key="7">
    <source>
        <dbReference type="PROSITE" id="PS51192"/>
    </source>
</evidence>
<accession>A0A955RJ23</accession>
<dbReference type="CDD" id="cd00268">
    <property type="entry name" value="DEADc"/>
    <property type="match status" value="1"/>
</dbReference>
<evidence type="ECO:0000256" key="6">
    <source>
        <dbReference type="SAM" id="MobiDB-lite"/>
    </source>
</evidence>
<proteinExistence type="inferred from homology"/>
<dbReference type="SMART" id="SM00487">
    <property type="entry name" value="DEXDc"/>
    <property type="match status" value="1"/>
</dbReference>
<dbReference type="PANTHER" id="PTHR47959">
    <property type="entry name" value="ATP-DEPENDENT RNA HELICASE RHLE-RELATED"/>
    <property type="match status" value="1"/>
</dbReference>
<dbReference type="GO" id="GO:0003724">
    <property type="term" value="F:RNA helicase activity"/>
    <property type="evidence" value="ECO:0007669"/>
    <property type="project" value="TreeGrafter"/>
</dbReference>
<keyword evidence="4" id="KW-0067">ATP-binding</keyword>
<keyword evidence="2" id="KW-0378">Hydrolase</keyword>
<dbReference type="InterPro" id="IPR027417">
    <property type="entry name" value="P-loop_NTPase"/>
</dbReference>
<dbReference type="InterPro" id="IPR050079">
    <property type="entry name" value="DEAD_box_RNA_helicase"/>
</dbReference>
<name>A0A955RJ23_9BACT</name>
<evidence type="ECO:0000256" key="5">
    <source>
        <dbReference type="ARBA" id="ARBA00038437"/>
    </source>
</evidence>
<feature type="compositionally biased region" description="Low complexity" evidence="6">
    <location>
        <begin position="32"/>
        <end position="51"/>
    </location>
</feature>
<keyword evidence="1" id="KW-0547">Nucleotide-binding</keyword>
<dbReference type="Pfam" id="PF00270">
    <property type="entry name" value="DEAD"/>
    <property type="match status" value="1"/>
</dbReference>
<organism evidence="9 10">
    <name type="scientific">Candidatus Dojkabacteria bacterium</name>
    <dbReference type="NCBI Taxonomy" id="2099670"/>
    <lineage>
        <taxon>Bacteria</taxon>
        <taxon>Candidatus Dojkabacteria</taxon>
    </lineage>
</organism>
<dbReference type="PANTHER" id="PTHR47959:SF10">
    <property type="entry name" value="ATP-DEPENDENT RNA HELICASE RHLB"/>
    <property type="match status" value="1"/>
</dbReference>
<dbReference type="Pfam" id="PF00271">
    <property type="entry name" value="Helicase_C"/>
    <property type="match status" value="1"/>
</dbReference>
<evidence type="ECO:0000256" key="2">
    <source>
        <dbReference type="ARBA" id="ARBA00022801"/>
    </source>
</evidence>
<comment type="similarity">
    <text evidence="5">Belongs to the DEAD box helicase family.</text>
</comment>
<evidence type="ECO:0000256" key="4">
    <source>
        <dbReference type="ARBA" id="ARBA00022840"/>
    </source>
</evidence>
<dbReference type="InterPro" id="IPR011545">
    <property type="entry name" value="DEAD/DEAH_box_helicase_dom"/>
</dbReference>
<dbReference type="InterPro" id="IPR044742">
    <property type="entry name" value="DEAD/DEAH_RhlB"/>
</dbReference>
<evidence type="ECO:0000313" key="10">
    <source>
        <dbReference type="Proteomes" id="UP000783287"/>
    </source>
</evidence>
<dbReference type="GO" id="GO:0005524">
    <property type="term" value="F:ATP binding"/>
    <property type="evidence" value="ECO:0007669"/>
    <property type="project" value="UniProtKB-KW"/>
</dbReference>
<reference evidence="9" key="1">
    <citation type="submission" date="2020-04" db="EMBL/GenBank/DDBJ databases">
        <authorList>
            <person name="Zhang T."/>
        </authorList>
    </citation>
    <scope>NUCLEOTIDE SEQUENCE</scope>
    <source>
        <strain evidence="9">HKST-UBA14</strain>
    </source>
</reference>
<sequence>MSFKDVSKSHKRNNSKRQSNNRSRNRGKRNSQKNNKQNNRNFNNSNKNTNNRSRRFAQKRASVMRDGSIDKSIYISKAVERSTDEQDAYQGIKYTEFDLHKVLADNIEAKGFIETTKIQELTIPLILDKKDVLGISETGSGKTGAFLIPMIDKLLKDSNQKLLVIAPTRELALQIAKEAISFVKDTHLNVSKIIGGDSMHRQLQQIRRGDQIIVGTPGRINDLIRQGYIKIGNYNNIVIDEVDRMLDMGFIADIRFIFDNMTKNRQSLFFSATLNKSVEQIVASLSNSFEVIQLANNTPKDSIEQSVIEISSREEKMELLNGLLLQEEVKKAIIFVDTKRYANKVDRALFEKGFKVGVIHGDKTQNFRKRVIEKFKTSTISILVATNVAARGIDIEDITHVINLDEPQSYDEYIHRIGRTGRNGTSGRAYTFIEVSSN</sequence>
<dbReference type="InterPro" id="IPR001650">
    <property type="entry name" value="Helicase_C-like"/>
</dbReference>
<keyword evidence="3 9" id="KW-0347">Helicase</keyword>
<evidence type="ECO:0000256" key="1">
    <source>
        <dbReference type="ARBA" id="ARBA00022741"/>
    </source>
</evidence>
<dbReference type="Proteomes" id="UP000783287">
    <property type="component" value="Unassembled WGS sequence"/>
</dbReference>
<reference evidence="9" key="2">
    <citation type="journal article" date="2021" name="Microbiome">
        <title>Successional dynamics and alternative stable states in a saline activated sludge microbial community over 9 years.</title>
        <authorList>
            <person name="Wang Y."/>
            <person name="Ye J."/>
            <person name="Ju F."/>
            <person name="Liu L."/>
            <person name="Boyd J.A."/>
            <person name="Deng Y."/>
            <person name="Parks D.H."/>
            <person name="Jiang X."/>
            <person name="Yin X."/>
            <person name="Woodcroft B.J."/>
            <person name="Tyson G.W."/>
            <person name="Hugenholtz P."/>
            <person name="Polz M.F."/>
            <person name="Zhang T."/>
        </authorList>
    </citation>
    <scope>NUCLEOTIDE SEQUENCE</scope>
    <source>
        <strain evidence="9">HKST-UBA14</strain>
    </source>
</reference>
<dbReference type="GO" id="GO:0003676">
    <property type="term" value="F:nucleic acid binding"/>
    <property type="evidence" value="ECO:0007669"/>
    <property type="project" value="InterPro"/>
</dbReference>
<feature type="domain" description="Helicase ATP-binding" evidence="7">
    <location>
        <begin position="123"/>
        <end position="292"/>
    </location>
</feature>
<gene>
    <name evidence="9" type="ORF">KC909_04065</name>
</gene>
<comment type="caution">
    <text evidence="9">The sequence shown here is derived from an EMBL/GenBank/DDBJ whole genome shotgun (WGS) entry which is preliminary data.</text>
</comment>
<dbReference type="GO" id="GO:0005829">
    <property type="term" value="C:cytosol"/>
    <property type="evidence" value="ECO:0007669"/>
    <property type="project" value="TreeGrafter"/>
</dbReference>